<dbReference type="EMBL" id="MLFT02000001">
    <property type="protein sequence ID" value="PHT58259.1"/>
    <property type="molecule type" value="Genomic_DNA"/>
</dbReference>
<feature type="coiled-coil region" evidence="1">
    <location>
        <begin position="427"/>
        <end position="454"/>
    </location>
</feature>
<feature type="non-terminal residue" evidence="3">
    <location>
        <position position="468"/>
    </location>
</feature>
<dbReference type="STRING" id="33114.A0A2G2XLC7"/>
<dbReference type="Pfam" id="PF20235">
    <property type="entry name" value="PIR2-like_helical"/>
    <property type="match status" value="1"/>
</dbReference>
<keyword evidence="1" id="KW-0175">Coiled coil</keyword>
<organism evidence="3 4">
    <name type="scientific">Capsicum baccatum</name>
    <name type="common">Peruvian pepper</name>
    <dbReference type="NCBI Taxonomy" id="33114"/>
    <lineage>
        <taxon>Eukaryota</taxon>
        <taxon>Viridiplantae</taxon>
        <taxon>Streptophyta</taxon>
        <taxon>Embryophyta</taxon>
        <taxon>Tracheophyta</taxon>
        <taxon>Spermatophyta</taxon>
        <taxon>Magnoliopsida</taxon>
        <taxon>eudicotyledons</taxon>
        <taxon>Gunneridae</taxon>
        <taxon>Pentapetalae</taxon>
        <taxon>asterids</taxon>
        <taxon>lamiids</taxon>
        <taxon>Solanales</taxon>
        <taxon>Solanaceae</taxon>
        <taxon>Solanoideae</taxon>
        <taxon>Capsiceae</taxon>
        <taxon>Capsicum</taxon>
    </lineage>
</organism>
<dbReference type="OrthoDB" id="1711136at2759"/>
<keyword evidence="4" id="KW-1185">Reference proteome</keyword>
<dbReference type="PANTHER" id="PTHR46405">
    <property type="entry name" value="OS05G0141500 PROTEIN"/>
    <property type="match status" value="1"/>
</dbReference>
<accession>A0A2G2XLC7</accession>
<evidence type="ECO:0000259" key="2">
    <source>
        <dbReference type="Pfam" id="PF20235"/>
    </source>
</evidence>
<protein>
    <recommendedName>
        <fullName evidence="2">PIR2-like helical domain-containing protein</fullName>
    </recommendedName>
</protein>
<proteinExistence type="predicted"/>
<comment type="caution">
    <text evidence="3">The sequence shown here is derived from an EMBL/GenBank/DDBJ whole genome shotgun (WGS) entry which is preliminary data.</text>
</comment>
<evidence type="ECO:0000256" key="1">
    <source>
        <dbReference type="SAM" id="Coils"/>
    </source>
</evidence>
<reference evidence="4" key="2">
    <citation type="journal article" date="2017" name="J. Anim. Genet.">
        <title>Multiple reference genome sequences of hot pepper reveal the massive evolution of plant disease resistance genes by retroduplication.</title>
        <authorList>
            <person name="Kim S."/>
            <person name="Park J."/>
            <person name="Yeom S.-I."/>
            <person name="Kim Y.-M."/>
            <person name="Seo E."/>
            <person name="Kim K.-T."/>
            <person name="Kim M.-S."/>
            <person name="Lee J.M."/>
            <person name="Cheong K."/>
            <person name="Shin H.-S."/>
            <person name="Kim S.-B."/>
            <person name="Han K."/>
            <person name="Lee J."/>
            <person name="Park M."/>
            <person name="Lee H.-A."/>
            <person name="Lee H.-Y."/>
            <person name="Lee Y."/>
            <person name="Oh S."/>
            <person name="Lee J.H."/>
            <person name="Choi E."/>
            <person name="Choi E."/>
            <person name="Lee S.E."/>
            <person name="Jeon J."/>
            <person name="Kim H."/>
            <person name="Choi G."/>
            <person name="Song H."/>
            <person name="Lee J."/>
            <person name="Lee S.-C."/>
            <person name="Kwon J.-K."/>
            <person name="Lee H.-Y."/>
            <person name="Koo N."/>
            <person name="Hong Y."/>
            <person name="Kim R.W."/>
            <person name="Kang W.-H."/>
            <person name="Huh J.H."/>
            <person name="Kang B.-C."/>
            <person name="Yang T.-J."/>
            <person name="Lee Y.-H."/>
            <person name="Bennetzen J.L."/>
            <person name="Choi D."/>
        </authorList>
    </citation>
    <scope>NUCLEOTIDE SEQUENCE [LARGE SCALE GENOMIC DNA]</scope>
    <source>
        <strain evidence="4">cv. PBC81</strain>
    </source>
</reference>
<dbReference type="AlphaFoldDB" id="A0A2G2XLC7"/>
<evidence type="ECO:0000313" key="4">
    <source>
        <dbReference type="Proteomes" id="UP000224567"/>
    </source>
</evidence>
<dbReference type="Proteomes" id="UP000224567">
    <property type="component" value="Unassembled WGS sequence"/>
</dbReference>
<sequence length="468" mass="52614">MGSSQQFQNGVFDANGWGYCTEEQLENILLTNLDYMYNWAIAKLVSLGYDEEVAMKAILRNGYSYGDVDVLTDLLHNSLSYLSNENVEVTEHSFADLRQLEECSLAGMVCLLEQVNPHLSKEDAMWYLLRSDLHVGRACMMEIPVRPPQHGNGSASVPVSSTSNVFPLNGFFSYTSGSLQREIECPEKFNLTPSMKDLLKRNVAAFAAGLRTNSKYVQNQSQACPSSLSGGDLPSGSTSVFEGGLVQSSKSQNLENQDVVSSLLTKFHNLNLDENSEQFQGQMDQKDEMILKLIRQIKDLQRQVKERKVWAHQKAMQAARKLSNDLTELKMLWMKREETQRLKKDKQVISNTTTNSLAHMGTALREAIDQAHCANLTIKKLENEYTETSAELEAYKLSASESAATCLEVVKREKKCQKKLGALGKQKNKLHEDIVAEKREISDLKQQFVELEAAQKEAEVFASLFKKL</sequence>
<name>A0A2G2XLC7_CAPBA</name>
<evidence type="ECO:0000313" key="3">
    <source>
        <dbReference type="EMBL" id="PHT58259.1"/>
    </source>
</evidence>
<dbReference type="InterPro" id="IPR046934">
    <property type="entry name" value="PIR2-like"/>
</dbReference>
<feature type="coiled-coil region" evidence="1">
    <location>
        <begin position="364"/>
        <end position="398"/>
    </location>
</feature>
<feature type="domain" description="PIR2-like helical" evidence="2">
    <location>
        <begin position="32"/>
        <end position="141"/>
    </location>
</feature>
<dbReference type="InterPro" id="IPR046527">
    <property type="entry name" value="PIR2-like_helical"/>
</dbReference>
<reference evidence="3 4" key="1">
    <citation type="journal article" date="2017" name="Genome Biol.">
        <title>New reference genome sequences of hot pepper reveal the massive evolution of plant disease-resistance genes by retroduplication.</title>
        <authorList>
            <person name="Kim S."/>
            <person name="Park J."/>
            <person name="Yeom S.I."/>
            <person name="Kim Y.M."/>
            <person name="Seo E."/>
            <person name="Kim K.T."/>
            <person name="Kim M.S."/>
            <person name="Lee J.M."/>
            <person name="Cheong K."/>
            <person name="Shin H.S."/>
            <person name="Kim S.B."/>
            <person name="Han K."/>
            <person name="Lee J."/>
            <person name="Park M."/>
            <person name="Lee H.A."/>
            <person name="Lee H.Y."/>
            <person name="Lee Y."/>
            <person name="Oh S."/>
            <person name="Lee J.H."/>
            <person name="Choi E."/>
            <person name="Choi E."/>
            <person name="Lee S.E."/>
            <person name="Jeon J."/>
            <person name="Kim H."/>
            <person name="Choi G."/>
            <person name="Song H."/>
            <person name="Lee J."/>
            <person name="Lee S.C."/>
            <person name="Kwon J.K."/>
            <person name="Lee H.Y."/>
            <person name="Koo N."/>
            <person name="Hong Y."/>
            <person name="Kim R.W."/>
            <person name="Kang W.H."/>
            <person name="Huh J.H."/>
            <person name="Kang B.C."/>
            <person name="Yang T.J."/>
            <person name="Lee Y.H."/>
            <person name="Bennetzen J.L."/>
            <person name="Choi D."/>
        </authorList>
    </citation>
    <scope>NUCLEOTIDE SEQUENCE [LARGE SCALE GENOMIC DNA]</scope>
    <source>
        <strain evidence="4">cv. PBC81</strain>
    </source>
</reference>
<gene>
    <name evidence="3" type="ORF">CQW23_00622</name>
</gene>
<dbReference type="PANTHER" id="PTHR46405:SF3">
    <property type="entry name" value="RING_U-BOX SUPERFAMILY PROTEIN"/>
    <property type="match status" value="1"/>
</dbReference>